<dbReference type="InterPro" id="IPR005122">
    <property type="entry name" value="Uracil-DNA_glycosylase-like"/>
</dbReference>
<evidence type="ECO:0000256" key="8">
    <source>
        <dbReference type="ARBA" id="ARBA00023014"/>
    </source>
</evidence>
<protein>
    <recommendedName>
        <fullName evidence="2">Type-4 uracil-DNA glycosylase</fullName>
    </recommendedName>
</protein>
<keyword evidence="5" id="KW-0227">DNA damage</keyword>
<evidence type="ECO:0000313" key="12">
    <source>
        <dbReference type="Proteomes" id="UP001157355"/>
    </source>
</evidence>
<organism evidence="11 12">
    <name type="scientific">Cypionkella aquatica</name>
    <dbReference type="NCBI Taxonomy" id="1756042"/>
    <lineage>
        <taxon>Bacteria</taxon>
        <taxon>Pseudomonadati</taxon>
        <taxon>Pseudomonadota</taxon>
        <taxon>Alphaproteobacteria</taxon>
        <taxon>Rhodobacterales</taxon>
        <taxon>Paracoccaceae</taxon>
        <taxon>Cypionkella</taxon>
    </lineage>
</organism>
<dbReference type="SMART" id="SM00986">
    <property type="entry name" value="UDG"/>
    <property type="match status" value="1"/>
</dbReference>
<dbReference type="GO" id="GO:0046872">
    <property type="term" value="F:metal ion binding"/>
    <property type="evidence" value="ECO:0007669"/>
    <property type="project" value="UniProtKB-KW"/>
</dbReference>
<feature type="domain" description="Uracil-DNA glycosylase-like" evidence="10">
    <location>
        <begin position="312"/>
        <end position="468"/>
    </location>
</feature>
<dbReference type="CDD" id="cd10030">
    <property type="entry name" value="UDG-F4_TTUDGA_SPO1dp_like"/>
    <property type="match status" value="1"/>
</dbReference>
<comment type="caution">
    <text evidence="11">The sequence shown here is derived from an EMBL/GenBank/DDBJ whole genome shotgun (WGS) entry which is preliminary data.</text>
</comment>
<keyword evidence="12" id="KW-1185">Reference proteome</keyword>
<dbReference type="PANTHER" id="PTHR33693:SF9">
    <property type="entry name" value="TYPE-4 URACIL-DNA GLYCOSYLASE"/>
    <property type="match status" value="1"/>
</dbReference>
<evidence type="ECO:0000256" key="1">
    <source>
        <dbReference type="ARBA" id="ARBA00006521"/>
    </source>
</evidence>
<name>A0AA37TTN1_9RHOB</name>
<keyword evidence="9" id="KW-0234">DNA repair</keyword>
<gene>
    <name evidence="11" type="ORF">GCM10010873_20710</name>
</gene>
<dbReference type="AlphaFoldDB" id="A0AA37TTN1"/>
<dbReference type="Pfam" id="PF03167">
    <property type="entry name" value="UDG"/>
    <property type="match status" value="1"/>
</dbReference>
<evidence type="ECO:0000256" key="6">
    <source>
        <dbReference type="ARBA" id="ARBA00022801"/>
    </source>
</evidence>
<accession>A0AA37TTN1</accession>
<evidence type="ECO:0000313" key="11">
    <source>
        <dbReference type="EMBL" id="GLS87097.1"/>
    </source>
</evidence>
<keyword evidence="3" id="KW-0004">4Fe-4S</keyword>
<dbReference type="SMART" id="SM00987">
    <property type="entry name" value="UreE_C"/>
    <property type="match status" value="1"/>
</dbReference>
<keyword evidence="4" id="KW-0479">Metal-binding</keyword>
<dbReference type="NCBIfam" id="TIGR03914">
    <property type="entry name" value="UDG_fam_dom"/>
    <property type="match status" value="1"/>
</dbReference>
<evidence type="ECO:0000256" key="5">
    <source>
        <dbReference type="ARBA" id="ARBA00022763"/>
    </source>
</evidence>
<dbReference type="GO" id="GO:0006281">
    <property type="term" value="P:DNA repair"/>
    <property type="evidence" value="ECO:0007669"/>
    <property type="project" value="UniProtKB-KW"/>
</dbReference>
<dbReference type="GO" id="GO:0097506">
    <property type="term" value="F:deaminated base DNA N-glycosylase activity"/>
    <property type="evidence" value="ECO:0007669"/>
    <property type="project" value="UniProtKB-ARBA"/>
</dbReference>
<dbReference type="NCBIfam" id="TIGR03915">
    <property type="entry name" value="SAM_7_link_chp"/>
    <property type="match status" value="1"/>
</dbReference>
<dbReference type="SUPFAM" id="SSF52141">
    <property type="entry name" value="Uracil-DNA glycosylase-like"/>
    <property type="match status" value="1"/>
</dbReference>
<dbReference type="InterPro" id="IPR025404">
    <property type="entry name" value="DUF4130"/>
</dbReference>
<proteinExistence type="inferred from homology"/>
<keyword evidence="8" id="KW-0411">Iron-sulfur</keyword>
<evidence type="ECO:0000256" key="4">
    <source>
        <dbReference type="ARBA" id="ARBA00022723"/>
    </source>
</evidence>
<dbReference type="InterPro" id="IPR051536">
    <property type="entry name" value="UDG_Type-4/5"/>
</dbReference>
<reference evidence="11 12" key="1">
    <citation type="journal article" date="2014" name="Int. J. Syst. Evol. Microbiol.">
        <title>Complete genome sequence of Corynebacterium casei LMG S-19264T (=DSM 44701T), isolated from a smear-ripened cheese.</title>
        <authorList>
            <consortium name="US DOE Joint Genome Institute (JGI-PGF)"/>
            <person name="Walter F."/>
            <person name="Albersmeier A."/>
            <person name="Kalinowski J."/>
            <person name="Ruckert C."/>
        </authorList>
    </citation>
    <scope>NUCLEOTIDE SEQUENCE [LARGE SCALE GENOMIC DNA]</scope>
    <source>
        <strain evidence="11 12">NBRC 111766</strain>
    </source>
</reference>
<evidence type="ECO:0000256" key="7">
    <source>
        <dbReference type="ARBA" id="ARBA00023004"/>
    </source>
</evidence>
<keyword evidence="7" id="KW-0408">Iron</keyword>
<evidence type="ECO:0000256" key="3">
    <source>
        <dbReference type="ARBA" id="ARBA00022485"/>
    </source>
</evidence>
<dbReference type="Pfam" id="PF13566">
    <property type="entry name" value="DUF4130"/>
    <property type="match status" value="1"/>
</dbReference>
<dbReference type="Proteomes" id="UP001157355">
    <property type="component" value="Unassembled WGS sequence"/>
</dbReference>
<dbReference type="InterPro" id="IPR005273">
    <property type="entry name" value="Ura-DNA_glyco_family4"/>
</dbReference>
<dbReference type="EMBL" id="BSPP01000007">
    <property type="protein sequence ID" value="GLS87097.1"/>
    <property type="molecule type" value="Genomic_DNA"/>
</dbReference>
<evidence type="ECO:0000256" key="2">
    <source>
        <dbReference type="ARBA" id="ARBA00019403"/>
    </source>
</evidence>
<dbReference type="GO" id="GO:0051539">
    <property type="term" value="F:4 iron, 4 sulfur cluster binding"/>
    <property type="evidence" value="ECO:0007669"/>
    <property type="project" value="UniProtKB-KW"/>
</dbReference>
<keyword evidence="6" id="KW-0378">Hydrolase</keyword>
<dbReference type="RefSeq" id="WP_284325278.1">
    <property type="nucleotide sequence ID" value="NZ_BSPP01000007.1"/>
</dbReference>
<sequence>MNYAVALPDRGTFAAWRMAARVAISHRIAPDQIDWQTDGLSGAGLFAAQALPDDLGAHQARVPEAFVKLAGSVIWHAAPHRFALLYQALWRLDQRDGAPLSPADDLGRRLQLMAKAVGRDIHKMHAFVRFRECASDGARRSFAAWFEPEHHTLEPGSAFFVKRFADMDWMIATPRLTAQFRAGDLSFGAGGARPDLPEDASEALWATYFANIFNPARVKLDAMRSEMPKKYWKNLPETRLIPEMLKDAEARVQRMRDAGGSVARPGAAAISTRYRAAMVQRVDVPDSLQAAGVAASQCRRCGLCEAATQTVWGEGAPDARLMIVGEQPGDQEDLAGRPFVGPAGGLLRQLMAEAALDPGGVWLTNAVKHFKFAPRGKQRLHQSVDRQEIEHCRWWLGLELRFVQPRITLALGASAAFALTGDATPLAARRGGVEAGLHQGAVLISWHPAYILRLPDPTRQAQARQQLLADLQKARALAADDAPGLKVLGA</sequence>
<dbReference type="InterPro" id="IPR023875">
    <property type="entry name" value="DNA_repair_put"/>
</dbReference>
<evidence type="ECO:0000256" key="9">
    <source>
        <dbReference type="ARBA" id="ARBA00023204"/>
    </source>
</evidence>
<evidence type="ECO:0000259" key="10">
    <source>
        <dbReference type="SMART" id="SM00986"/>
    </source>
</evidence>
<dbReference type="PANTHER" id="PTHR33693">
    <property type="entry name" value="TYPE-5 URACIL-DNA GLYCOSYLASE"/>
    <property type="match status" value="1"/>
</dbReference>
<dbReference type="Gene3D" id="3.40.470.10">
    <property type="entry name" value="Uracil-DNA glycosylase-like domain"/>
    <property type="match status" value="1"/>
</dbReference>
<comment type="similarity">
    <text evidence="1">Belongs to the uracil-DNA glycosylase (UDG) superfamily. Type 4 (UDGa) family.</text>
</comment>
<dbReference type="InterPro" id="IPR036895">
    <property type="entry name" value="Uracil-DNA_glycosylase-like_sf"/>
</dbReference>